<dbReference type="KEGG" id="bmy:BM_BM9919"/>
<dbReference type="OrthoDB" id="5873388at2759"/>
<proteinExistence type="predicted"/>
<dbReference type="EMBL" id="LN856957">
    <property type="protein sequence ID" value="CRZ24468.1"/>
    <property type="molecule type" value="Genomic_DNA"/>
</dbReference>
<dbReference type="WormBase" id="Bm9919">
    <property type="protein sequence ID" value="BM28848"/>
    <property type="gene ID" value="WBGene00230180"/>
</dbReference>
<dbReference type="GeneID" id="6101636"/>
<evidence type="ECO:0000313" key="3">
    <source>
        <dbReference type="Proteomes" id="UP000006672"/>
    </source>
</evidence>
<dbReference type="CTD" id="6101636"/>
<evidence type="ECO:0000313" key="5">
    <source>
        <dbReference type="WormBase" id="Bm9919"/>
    </source>
</evidence>
<reference evidence="1 3" key="1">
    <citation type="journal article" date="2007" name="Science">
        <title>Draft genome of the filarial nematode parasite Brugia malayi.</title>
        <authorList>
            <person name="Ghedin E."/>
            <person name="Wang S."/>
            <person name="Spiro D."/>
            <person name="Caler E."/>
            <person name="Zhao Q."/>
            <person name="Crabtree J."/>
            <person name="Allen J.E."/>
            <person name="Delcher A.L."/>
            <person name="Guiliano D.B."/>
            <person name="Miranda-Saavedra D."/>
            <person name="Angiuoli S.V."/>
            <person name="Creasy T."/>
            <person name="Amedeo P."/>
            <person name="Haas B."/>
            <person name="El-Sayed N.M."/>
            <person name="Wortman J.R."/>
            <person name="Feldblyum T."/>
            <person name="Tallon L."/>
            <person name="Schatz M."/>
            <person name="Shumway M."/>
            <person name="Koo H."/>
            <person name="Salzberg S.L."/>
            <person name="Schobel S."/>
            <person name="Pertea M."/>
            <person name="Pop M."/>
            <person name="White O."/>
            <person name="Barton G.J."/>
            <person name="Carlow C.K."/>
            <person name="Crawford M.J."/>
            <person name="Daub J."/>
            <person name="Dimmic M.W."/>
            <person name="Estes C.F."/>
            <person name="Foster J.M."/>
            <person name="Ganatra M."/>
            <person name="Gregory W.F."/>
            <person name="Johnson N.M."/>
            <person name="Jin J."/>
            <person name="Komuniecki R."/>
            <person name="Korf I."/>
            <person name="Kumar S."/>
            <person name="Laney S."/>
            <person name="Li B.W."/>
            <person name="Li W."/>
            <person name="Lindblom T.H."/>
            <person name="Lustigman S."/>
            <person name="Ma D."/>
            <person name="Maina C.V."/>
            <person name="Martin D.M."/>
            <person name="McCarter J.P."/>
            <person name="McReynolds L."/>
            <person name="Mitreva M."/>
            <person name="Nutman T.B."/>
            <person name="Parkinson J."/>
            <person name="Peregrin-Alvarez J.M."/>
            <person name="Poole C."/>
            <person name="Ren Q."/>
            <person name="Saunders L."/>
            <person name="Sluder A.E."/>
            <person name="Smith K."/>
            <person name="Stanke M."/>
            <person name="Unnasch T.R."/>
            <person name="Ware J."/>
            <person name="Wei A.D."/>
            <person name="Weil G."/>
            <person name="Williams D.J."/>
            <person name="Zhang Y."/>
            <person name="Williams S.A."/>
            <person name="Fraser-Liggett C."/>
            <person name="Slatko B."/>
            <person name="Blaxter M.L."/>
            <person name="Scott A.L."/>
        </authorList>
    </citation>
    <scope>NUCLEOTIDE SEQUENCE</scope>
    <source>
        <strain evidence="1 3">FR3</strain>
    </source>
</reference>
<dbReference type="EMBL" id="CAAKNF010000196">
    <property type="protein sequence ID" value="VIO89057.1"/>
    <property type="molecule type" value="Genomic_DNA"/>
</dbReference>
<dbReference type="Proteomes" id="UP000006672">
    <property type="component" value="Unassembled WGS sequence"/>
</dbReference>
<dbReference type="RefSeq" id="XP_042931272.1">
    <property type="nucleotide sequence ID" value="XM_043075338.1"/>
</dbReference>
<protein>
    <submittedName>
        <fullName evidence="1 4">Bm9919</fullName>
    </submittedName>
</protein>
<reference evidence="1" key="2">
    <citation type="submission" date="2012-12" db="EMBL/GenBank/DDBJ databases">
        <authorList>
            <person name="Gao Y.W."/>
            <person name="Fan S.T."/>
            <person name="Sun H.T."/>
            <person name="Wang Z."/>
            <person name="Gao X.L."/>
            <person name="Li Y.G."/>
            <person name="Wang T.C."/>
            <person name="Zhang K."/>
            <person name="Xu W.W."/>
            <person name="Yu Z.J."/>
            <person name="Xia X.Z."/>
        </authorList>
    </citation>
    <scope>NUCLEOTIDE SEQUENCE</scope>
    <source>
        <strain evidence="1">FR3</strain>
    </source>
</reference>
<reference evidence="2" key="3">
    <citation type="submission" date="2019-04" db="EMBL/GenBank/DDBJ databases">
        <authorList>
            <person name="Howe K."/>
            <person name="Paulini M."/>
            <person name="Williams G."/>
        </authorList>
    </citation>
    <scope>NUCLEOTIDE SEQUENCE [LARGE SCALE GENOMIC DNA]</scope>
    <source>
        <strain evidence="2">FR3</strain>
    </source>
</reference>
<gene>
    <name evidence="1 4 5" type="ORF">Bm9919</name>
    <name evidence="2" type="ORF">BM_BM9919</name>
    <name evidence="1" type="ORF">BM_Bm9919</name>
</gene>
<name>A0A0K0K0Y7_BRUMA</name>
<accession>A0A4E9EZ80</accession>
<keyword evidence="3" id="KW-1185">Reference proteome</keyword>
<evidence type="ECO:0000313" key="2">
    <source>
        <dbReference type="EMBL" id="VIO89057.1"/>
    </source>
</evidence>
<sequence length="219" mass="22164">MGLFGPGQENTNCKTMSNHLCDFVTSVSLKMLQSARAKDNREGNAAVVPDGGAIKAPAQGAIAGTFDPNYQTMAGLGNDVFGADKGGAGAGGVGGGASPVAPRVSGPIVPVQGGTAGTYDPNYQTMAGLGNDVFGNKGGGGVLPGGAGGAVPKVPEQGGIAVTFSILNVRRGDIASQITLQSNHFAAVIDVKVIRTILHRRFQQLVPYTIHHNANTAIN</sequence>
<evidence type="ECO:0000313" key="4">
    <source>
        <dbReference type="WBParaSite" id="Bm9919.1"/>
    </source>
</evidence>
<dbReference type="Pfam" id="PF03057">
    <property type="entry name" value="DUF236"/>
    <property type="match status" value="2"/>
</dbReference>
<organism evidence="1">
    <name type="scientific">Brugia malayi</name>
    <name type="common">Filarial nematode worm</name>
    <dbReference type="NCBI Taxonomy" id="6279"/>
    <lineage>
        <taxon>Eukaryota</taxon>
        <taxon>Metazoa</taxon>
        <taxon>Ecdysozoa</taxon>
        <taxon>Nematoda</taxon>
        <taxon>Chromadorea</taxon>
        <taxon>Rhabditida</taxon>
        <taxon>Spirurina</taxon>
        <taxon>Spiruromorpha</taxon>
        <taxon>Filarioidea</taxon>
        <taxon>Onchocercidae</taxon>
        <taxon>Brugia</taxon>
    </lineage>
</organism>
<dbReference type="WBParaSite" id="Bm9919.1">
    <property type="protein sequence ID" value="Bm9919.1"/>
    <property type="gene ID" value="WBGene00230180"/>
</dbReference>
<dbReference type="PANTHER" id="PTHR21592:SF23">
    <property type="entry name" value="DAUER UP-REGULATED"/>
    <property type="match status" value="1"/>
</dbReference>
<dbReference type="AlphaFoldDB" id="A0A0K0K0Y7"/>
<evidence type="ECO:0000313" key="1">
    <source>
        <dbReference type="EMBL" id="CRZ24468.1"/>
    </source>
</evidence>
<reference evidence="4" key="4">
    <citation type="submission" date="2019-12" db="UniProtKB">
        <authorList>
            <consortium name="WormBaseParasite"/>
        </authorList>
    </citation>
    <scope>IDENTIFICATION</scope>
</reference>
<dbReference type="PANTHER" id="PTHR21592">
    <property type="entry name" value="CHROMOSOME UNDETERMINED SCAFFOLD_25, WHOLE GENOME SHOTGUN SEQUENCE"/>
    <property type="match status" value="1"/>
</dbReference>
<accession>A0A0K0K0Y7</accession>
<dbReference type="InterPro" id="IPR004296">
    <property type="entry name" value="DUF236"/>
</dbReference>